<gene>
    <name evidence="1" type="ORF">C1638_018895</name>
</gene>
<proteinExistence type="predicted"/>
<name>A0A316WJB5_9FLAO</name>
<comment type="caution">
    <text evidence="1">The sequence shown here is derived from an EMBL/GenBank/DDBJ whole genome shotgun (WGS) entry which is preliminary data.</text>
</comment>
<protein>
    <submittedName>
        <fullName evidence="1">Uncharacterized protein</fullName>
    </submittedName>
</protein>
<dbReference type="EMBL" id="PPEI02000006">
    <property type="protein sequence ID" value="PWN61474.1"/>
    <property type="molecule type" value="Genomic_DNA"/>
</dbReference>
<evidence type="ECO:0000313" key="2">
    <source>
        <dbReference type="Proteomes" id="UP000236182"/>
    </source>
</evidence>
<keyword evidence="2" id="KW-1185">Reference proteome</keyword>
<sequence>MIWMKTSTESFSYLKNGSILYNRNRTVSGVKDRITSKHLVRKLDDIVLSFQGNGTFDNSNANSPVVNFLY</sequence>
<organism evidence="1 2">
    <name type="scientific">Chryseobacterium oncorhynchi</name>
    <dbReference type="NCBI Taxonomy" id="741074"/>
    <lineage>
        <taxon>Bacteria</taxon>
        <taxon>Pseudomonadati</taxon>
        <taxon>Bacteroidota</taxon>
        <taxon>Flavobacteriia</taxon>
        <taxon>Flavobacteriales</taxon>
        <taxon>Weeksellaceae</taxon>
        <taxon>Chryseobacterium group</taxon>
        <taxon>Chryseobacterium</taxon>
    </lineage>
</organism>
<dbReference type="Proteomes" id="UP000236182">
    <property type="component" value="Unassembled WGS sequence"/>
</dbReference>
<accession>A0A316WJB5</accession>
<reference evidence="1" key="1">
    <citation type="submission" date="2018-04" db="EMBL/GenBank/DDBJ databases">
        <title>Draft Genome Sequences of Chryseobacterium lactis NCTC11390T isolated from milk, Chryseobacterium oncorhynchi 701B-08T from rainbow trout, and Chryseobacterium viscerum 687B-08T from diseased fish.</title>
        <authorList>
            <person name="Jeong J.-J."/>
            <person name="Lee Y.J."/>
            <person name="Pathiraja D."/>
            <person name="Park B."/>
            <person name="Choi I.-G."/>
            <person name="Kim K.D."/>
        </authorList>
    </citation>
    <scope>NUCLEOTIDE SEQUENCE [LARGE SCALE GENOMIC DNA]</scope>
    <source>
        <strain evidence="1">701B-08</strain>
    </source>
</reference>
<dbReference type="AlphaFoldDB" id="A0A316WJB5"/>
<evidence type="ECO:0000313" key="1">
    <source>
        <dbReference type="EMBL" id="PWN61474.1"/>
    </source>
</evidence>